<feature type="chain" id="PRO_5040312952" evidence="2">
    <location>
        <begin position="20"/>
        <end position="231"/>
    </location>
</feature>
<feature type="region of interest" description="Disordered" evidence="1">
    <location>
        <begin position="207"/>
        <end position="231"/>
    </location>
</feature>
<protein>
    <submittedName>
        <fullName evidence="3">Uncharacterized protein</fullName>
    </submittedName>
</protein>
<organism evidence="3 4">
    <name type="scientific">Podila minutissima</name>
    <dbReference type="NCBI Taxonomy" id="64525"/>
    <lineage>
        <taxon>Eukaryota</taxon>
        <taxon>Fungi</taxon>
        <taxon>Fungi incertae sedis</taxon>
        <taxon>Mucoromycota</taxon>
        <taxon>Mortierellomycotina</taxon>
        <taxon>Mortierellomycetes</taxon>
        <taxon>Mortierellales</taxon>
        <taxon>Mortierellaceae</taxon>
        <taxon>Podila</taxon>
    </lineage>
</organism>
<dbReference type="Gene3D" id="2.70.50.70">
    <property type="match status" value="1"/>
</dbReference>
<dbReference type="PANTHER" id="PTHR36182:SF1">
    <property type="entry name" value="PROTEIN, PUTATIVE (AFU_ORTHOLOGUE AFUA_6G10930)-RELATED"/>
    <property type="match status" value="1"/>
</dbReference>
<evidence type="ECO:0000256" key="1">
    <source>
        <dbReference type="SAM" id="MobiDB-lite"/>
    </source>
</evidence>
<proteinExistence type="predicted"/>
<accession>A0A9P5VHZ9</accession>
<evidence type="ECO:0000313" key="4">
    <source>
        <dbReference type="Proteomes" id="UP000696485"/>
    </source>
</evidence>
<keyword evidence="4" id="KW-1185">Reference proteome</keyword>
<dbReference type="Proteomes" id="UP000696485">
    <property type="component" value="Unassembled WGS sequence"/>
</dbReference>
<reference evidence="3" key="1">
    <citation type="journal article" date="2020" name="Fungal Divers.">
        <title>Resolving the Mortierellaceae phylogeny through synthesis of multi-gene phylogenetics and phylogenomics.</title>
        <authorList>
            <person name="Vandepol N."/>
            <person name="Liber J."/>
            <person name="Desiro A."/>
            <person name="Na H."/>
            <person name="Kennedy M."/>
            <person name="Barry K."/>
            <person name="Grigoriev I.V."/>
            <person name="Miller A.N."/>
            <person name="O'Donnell K."/>
            <person name="Stajich J.E."/>
            <person name="Bonito G."/>
        </authorList>
    </citation>
    <scope>NUCLEOTIDE SEQUENCE</scope>
    <source>
        <strain evidence="3">NVP1</strain>
    </source>
</reference>
<dbReference type="EMBL" id="JAAAUY010000965">
    <property type="protein sequence ID" value="KAF9325168.1"/>
    <property type="molecule type" value="Genomic_DNA"/>
</dbReference>
<dbReference type="PANTHER" id="PTHR36182">
    <property type="entry name" value="PROTEIN, PUTATIVE (AFU_ORTHOLOGUE AFUA_6G10930)-RELATED"/>
    <property type="match status" value="1"/>
</dbReference>
<comment type="caution">
    <text evidence="3">The sequence shown here is derived from an EMBL/GenBank/DDBJ whole genome shotgun (WGS) entry which is preliminary data.</text>
</comment>
<gene>
    <name evidence="3" type="ORF">BG006_011329</name>
</gene>
<name>A0A9P5VHZ9_9FUNG</name>
<evidence type="ECO:0000256" key="2">
    <source>
        <dbReference type="SAM" id="SignalP"/>
    </source>
</evidence>
<evidence type="ECO:0000313" key="3">
    <source>
        <dbReference type="EMBL" id="KAF9325168.1"/>
    </source>
</evidence>
<sequence length="231" mass="25359">MKFATAVVFLVALVASASAHMAILYPPPRGGLGTPQYNGRIHTFIGYKDSKWSMRFPCGGYAPSGRKPTALRAGQTVDVRFFASGMKSSDLAQQPKLVPANRQFSQARHGGGMCEFSLSYDNGKTFHLIGRYTKTCPDAYYEWPVKIPANVPSCNKKNQCLFVWSWTQYYHNCADVTIAGVKNGKLPSKSIQIVDFPGHKGGVMANGDGNKHKASTGPNKKEIENNMRGIY</sequence>
<dbReference type="AlphaFoldDB" id="A0A9P5VHZ9"/>
<keyword evidence="2" id="KW-0732">Signal</keyword>
<feature type="signal peptide" evidence="2">
    <location>
        <begin position="1"/>
        <end position="19"/>
    </location>
</feature>